<accession>A0AAW0GS92</accession>
<gene>
    <name evidence="1" type="ORF">QCA50_001050</name>
</gene>
<proteinExistence type="predicted"/>
<evidence type="ECO:0000313" key="2">
    <source>
        <dbReference type="Proteomes" id="UP001385951"/>
    </source>
</evidence>
<dbReference type="Proteomes" id="UP001385951">
    <property type="component" value="Unassembled WGS sequence"/>
</dbReference>
<keyword evidence="2" id="KW-1185">Reference proteome</keyword>
<reference evidence="1 2" key="1">
    <citation type="submission" date="2022-09" db="EMBL/GenBank/DDBJ databases">
        <authorList>
            <person name="Palmer J.M."/>
        </authorList>
    </citation>
    <scope>NUCLEOTIDE SEQUENCE [LARGE SCALE GENOMIC DNA]</scope>
    <source>
        <strain evidence="1 2">DSM 7382</strain>
    </source>
</reference>
<dbReference type="AlphaFoldDB" id="A0AAW0GS92"/>
<protein>
    <submittedName>
        <fullName evidence="1">Uncharacterized protein</fullName>
    </submittedName>
</protein>
<name>A0AAW0GS92_9APHY</name>
<comment type="caution">
    <text evidence="1">The sequence shown here is derived from an EMBL/GenBank/DDBJ whole genome shotgun (WGS) entry which is preliminary data.</text>
</comment>
<dbReference type="EMBL" id="JASBNA010000001">
    <property type="protein sequence ID" value="KAK7696396.1"/>
    <property type="molecule type" value="Genomic_DNA"/>
</dbReference>
<evidence type="ECO:0000313" key="1">
    <source>
        <dbReference type="EMBL" id="KAK7696396.1"/>
    </source>
</evidence>
<sequence length="132" mass="15577">MVHVSRDTPYMKLLSSFLQKKYRLAVDSWGADDKSVKHVYDPIIALIKENVPKEEDQKLYPYPVWTVEERVARISRCMLISEFMALEWAEHFRGMDESQLDVLAQSFKFERCLKREGLNQILRDHATQNVET</sequence>
<organism evidence="1 2">
    <name type="scientific">Cerrena zonata</name>
    <dbReference type="NCBI Taxonomy" id="2478898"/>
    <lineage>
        <taxon>Eukaryota</taxon>
        <taxon>Fungi</taxon>
        <taxon>Dikarya</taxon>
        <taxon>Basidiomycota</taxon>
        <taxon>Agaricomycotina</taxon>
        <taxon>Agaricomycetes</taxon>
        <taxon>Polyporales</taxon>
        <taxon>Cerrenaceae</taxon>
        <taxon>Cerrena</taxon>
    </lineage>
</organism>